<evidence type="ECO:0000313" key="3">
    <source>
        <dbReference type="Proteomes" id="UP001497516"/>
    </source>
</evidence>
<protein>
    <recommendedName>
        <fullName evidence="1">Bet v I/Major latex protein domain-containing protein</fullName>
    </recommendedName>
</protein>
<dbReference type="PANTHER" id="PTHR31907">
    <property type="entry name" value="MLP-LIKE PROTEIN 423"/>
    <property type="match status" value="1"/>
</dbReference>
<evidence type="ECO:0000313" key="2">
    <source>
        <dbReference type="EMBL" id="CAL1402926.1"/>
    </source>
</evidence>
<name>A0AAV2FX45_9ROSI</name>
<keyword evidence="3" id="KW-1185">Reference proteome</keyword>
<sequence length="148" mass="16380">MAQLAKLEAAVAMKNPNKLMDFLKNNIQALPQLFPQLYKSVEIVGGGRQLATGSIISLSYYLPGTPTLMRGSVEVESMDEARKSITLNVIGGDGLKMFKSFRVKCEIDDEQPQLVKWSLEYHKASPSTPPADPYLEFYINLTAAIDVL</sequence>
<dbReference type="EMBL" id="OZ034820">
    <property type="protein sequence ID" value="CAL1402926.1"/>
    <property type="molecule type" value="Genomic_DNA"/>
</dbReference>
<dbReference type="InterPro" id="IPR051761">
    <property type="entry name" value="MLP-like_ligand-binding"/>
</dbReference>
<organism evidence="2 3">
    <name type="scientific">Linum trigynum</name>
    <dbReference type="NCBI Taxonomy" id="586398"/>
    <lineage>
        <taxon>Eukaryota</taxon>
        <taxon>Viridiplantae</taxon>
        <taxon>Streptophyta</taxon>
        <taxon>Embryophyta</taxon>
        <taxon>Tracheophyta</taxon>
        <taxon>Spermatophyta</taxon>
        <taxon>Magnoliopsida</taxon>
        <taxon>eudicotyledons</taxon>
        <taxon>Gunneridae</taxon>
        <taxon>Pentapetalae</taxon>
        <taxon>rosids</taxon>
        <taxon>fabids</taxon>
        <taxon>Malpighiales</taxon>
        <taxon>Linaceae</taxon>
        <taxon>Linum</taxon>
    </lineage>
</organism>
<dbReference type="Gene3D" id="3.30.530.20">
    <property type="match status" value="1"/>
</dbReference>
<dbReference type="InterPro" id="IPR023393">
    <property type="entry name" value="START-like_dom_sf"/>
</dbReference>
<dbReference type="AlphaFoldDB" id="A0AAV2FX45"/>
<dbReference type="Proteomes" id="UP001497516">
    <property type="component" value="Chromosome 7"/>
</dbReference>
<dbReference type="GO" id="GO:0006952">
    <property type="term" value="P:defense response"/>
    <property type="evidence" value="ECO:0007669"/>
    <property type="project" value="InterPro"/>
</dbReference>
<dbReference type="SUPFAM" id="SSF55961">
    <property type="entry name" value="Bet v1-like"/>
    <property type="match status" value="1"/>
</dbReference>
<dbReference type="SMART" id="SM01037">
    <property type="entry name" value="Bet_v_1"/>
    <property type="match status" value="1"/>
</dbReference>
<reference evidence="2 3" key="1">
    <citation type="submission" date="2024-04" db="EMBL/GenBank/DDBJ databases">
        <authorList>
            <person name="Fracassetti M."/>
        </authorList>
    </citation>
    <scope>NUCLEOTIDE SEQUENCE [LARGE SCALE GENOMIC DNA]</scope>
</reference>
<dbReference type="Pfam" id="PF00407">
    <property type="entry name" value="Bet_v_1"/>
    <property type="match status" value="1"/>
</dbReference>
<proteinExistence type="predicted"/>
<feature type="domain" description="Bet v I/Major latex protein" evidence="1">
    <location>
        <begin position="2"/>
        <end position="146"/>
    </location>
</feature>
<accession>A0AAV2FX45</accession>
<evidence type="ECO:0000259" key="1">
    <source>
        <dbReference type="SMART" id="SM01037"/>
    </source>
</evidence>
<dbReference type="InterPro" id="IPR000916">
    <property type="entry name" value="Bet_v_I/MLP"/>
</dbReference>
<gene>
    <name evidence="2" type="ORF">LTRI10_LOCUS42892</name>
</gene>